<evidence type="ECO:0000256" key="1">
    <source>
        <dbReference type="ARBA" id="ARBA00001946"/>
    </source>
</evidence>
<gene>
    <name evidence="11" type="primary">cca</name>
    <name evidence="15" type="ORF">SAMN05421767_11117</name>
</gene>
<feature type="binding site" evidence="11">
    <location>
        <position position="33"/>
    </location>
    <ligand>
        <name>CTP</name>
        <dbReference type="ChEBI" id="CHEBI:37563"/>
    </ligand>
</feature>
<evidence type="ECO:0000256" key="5">
    <source>
        <dbReference type="ARBA" id="ARBA00022723"/>
    </source>
</evidence>
<reference evidence="15 16" key="1">
    <citation type="submission" date="2016-10" db="EMBL/GenBank/DDBJ databases">
        <authorList>
            <person name="de Groot N.N."/>
        </authorList>
    </citation>
    <scope>NUCLEOTIDE SEQUENCE [LARGE SCALE GENOMIC DNA]</scope>
    <source>
        <strain evidence="15 16">DSM 15827</strain>
    </source>
</reference>
<dbReference type="GO" id="GO:0042245">
    <property type="term" value="P:RNA repair"/>
    <property type="evidence" value="ECO:0007669"/>
    <property type="project" value="UniProtKB-KW"/>
</dbReference>
<comment type="subunit">
    <text evidence="11">Homodimer.</text>
</comment>
<evidence type="ECO:0000256" key="2">
    <source>
        <dbReference type="ARBA" id="ARBA00022679"/>
    </source>
</evidence>
<evidence type="ECO:0000256" key="9">
    <source>
        <dbReference type="ARBA" id="ARBA00022842"/>
    </source>
</evidence>
<dbReference type="EC" id="2.7.7.72" evidence="11"/>
<evidence type="ECO:0000256" key="11">
    <source>
        <dbReference type="HAMAP-Rule" id="MF_01263"/>
    </source>
</evidence>
<dbReference type="InterPro" id="IPR043519">
    <property type="entry name" value="NT_sf"/>
</dbReference>
<comment type="cofactor">
    <cofactor evidence="1 11">
        <name>Mg(2+)</name>
        <dbReference type="ChEBI" id="CHEBI:18420"/>
    </cofactor>
</comment>
<keyword evidence="10 11" id="KW-0694">RNA-binding</keyword>
<dbReference type="Gene3D" id="1.10.3090.10">
    <property type="entry name" value="cca-adding enzyme, domain 2"/>
    <property type="match status" value="1"/>
</dbReference>
<proteinExistence type="inferred from homology"/>
<comment type="function">
    <text evidence="11">Catalyzes the addition and repair of the essential 3'-terminal CCA sequence in tRNAs without using a nucleic acid template. Adds these three nucleotides in the order of C, C, and A to the tRNA nucleotide-73, using CTP and ATP as substrates and producing inorganic pyrophosphate. tRNA 3'-terminal CCA addition is required both for tRNA processing and repair. Also involved in tRNA surveillance by mediating tandem CCA addition to generate a CCACCA at the 3' terminus of unstable tRNAs. While stable tRNAs receive only 3'-terminal CCA, unstable tRNAs are marked with CCACCA and rapidly degraded.</text>
</comment>
<dbReference type="NCBIfam" id="NF009814">
    <property type="entry name" value="PRK13299.1"/>
    <property type="match status" value="1"/>
</dbReference>
<name>A0A1H9JZF3_9LACT</name>
<evidence type="ECO:0000259" key="12">
    <source>
        <dbReference type="Pfam" id="PF01743"/>
    </source>
</evidence>
<keyword evidence="5 11" id="KW-0479">Metal-binding</keyword>
<keyword evidence="9 11" id="KW-0460">Magnesium</keyword>
<dbReference type="PANTHER" id="PTHR46173">
    <property type="entry name" value="CCA TRNA NUCLEOTIDYLTRANSFERASE 1, MITOCHONDRIAL"/>
    <property type="match status" value="1"/>
</dbReference>
<evidence type="ECO:0000313" key="16">
    <source>
        <dbReference type="Proteomes" id="UP000198556"/>
    </source>
</evidence>
<evidence type="ECO:0000256" key="4">
    <source>
        <dbReference type="ARBA" id="ARBA00022695"/>
    </source>
</evidence>
<feature type="binding site" evidence="11">
    <location>
        <position position="157"/>
    </location>
    <ligand>
        <name>ATP</name>
        <dbReference type="ChEBI" id="CHEBI:30616"/>
    </ligand>
</feature>
<keyword evidence="2 11" id="KW-0808">Transferase</keyword>
<comment type="catalytic activity">
    <reaction evidence="11">
        <text>a tRNA with a 3' CCA end + 2 CTP + ATP = a tRNA with a 3' CCACCA end + 3 diphosphate</text>
        <dbReference type="Rhea" id="RHEA:76235"/>
        <dbReference type="Rhea" id="RHEA-COMP:10468"/>
        <dbReference type="Rhea" id="RHEA-COMP:18655"/>
        <dbReference type="ChEBI" id="CHEBI:30616"/>
        <dbReference type="ChEBI" id="CHEBI:33019"/>
        <dbReference type="ChEBI" id="CHEBI:37563"/>
        <dbReference type="ChEBI" id="CHEBI:83071"/>
        <dbReference type="ChEBI" id="CHEBI:195187"/>
    </reaction>
</comment>
<dbReference type="GO" id="GO:0004810">
    <property type="term" value="F:CCA tRNA nucleotidyltransferase activity"/>
    <property type="evidence" value="ECO:0007669"/>
    <property type="project" value="UniProtKB-UniRule"/>
</dbReference>
<feature type="binding site" evidence="11">
    <location>
        <position position="166"/>
    </location>
    <ligand>
        <name>ATP</name>
        <dbReference type="ChEBI" id="CHEBI:30616"/>
    </ligand>
</feature>
<keyword evidence="7 11" id="KW-0692">RNA repair</keyword>
<keyword evidence="16" id="KW-1185">Reference proteome</keyword>
<keyword evidence="6 11" id="KW-0547">Nucleotide-binding</keyword>
<keyword evidence="8 11" id="KW-0067">ATP-binding</keyword>
<feature type="binding site" evidence="11">
    <location>
        <position position="160"/>
    </location>
    <ligand>
        <name>ATP</name>
        <dbReference type="ChEBI" id="CHEBI:30616"/>
    </ligand>
</feature>
<dbReference type="HAMAP" id="MF_01263">
    <property type="entry name" value="CCA_bact_type3"/>
    <property type="match status" value="1"/>
</dbReference>
<dbReference type="GO" id="GO:0000287">
    <property type="term" value="F:magnesium ion binding"/>
    <property type="evidence" value="ECO:0007669"/>
    <property type="project" value="UniProtKB-UniRule"/>
</dbReference>
<dbReference type="GO" id="GO:0160016">
    <property type="term" value="F:CCACCA tRNA nucleotidyltransferase activity"/>
    <property type="evidence" value="ECO:0007669"/>
    <property type="project" value="RHEA"/>
</dbReference>
<feature type="binding site" evidence="11">
    <location>
        <position position="33"/>
    </location>
    <ligand>
        <name>ATP</name>
        <dbReference type="ChEBI" id="CHEBI:30616"/>
    </ligand>
</feature>
<comment type="similarity">
    <text evidence="11">Belongs to the tRNA nucleotidyltransferase/poly(A) polymerase family. Bacterial CCA-adding enzyme type 3 subfamily.</text>
</comment>
<feature type="binding site" evidence="11">
    <location>
        <position position="114"/>
    </location>
    <ligand>
        <name>ATP</name>
        <dbReference type="ChEBI" id="CHEBI:30616"/>
    </ligand>
</feature>
<dbReference type="Proteomes" id="UP000198556">
    <property type="component" value="Unassembled WGS sequence"/>
</dbReference>
<dbReference type="Gene3D" id="1.10.246.80">
    <property type="match status" value="1"/>
</dbReference>
<feature type="binding site" evidence="11">
    <location>
        <position position="163"/>
    </location>
    <ligand>
        <name>ATP</name>
        <dbReference type="ChEBI" id="CHEBI:30616"/>
    </ligand>
</feature>
<evidence type="ECO:0000256" key="3">
    <source>
        <dbReference type="ARBA" id="ARBA00022694"/>
    </source>
</evidence>
<organism evidence="15 16">
    <name type="scientific">Granulicatella balaenopterae</name>
    <dbReference type="NCBI Taxonomy" id="137733"/>
    <lineage>
        <taxon>Bacteria</taxon>
        <taxon>Bacillati</taxon>
        <taxon>Bacillota</taxon>
        <taxon>Bacilli</taxon>
        <taxon>Lactobacillales</taxon>
        <taxon>Carnobacteriaceae</taxon>
        <taxon>Granulicatella</taxon>
    </lineage>
</organism>
<dbReference type="STRING" id="137733.SAMN05421767_11117"/>
<feature type="binding site" evidence="11">
    <location>
        <position position="157"/>
    </location>
    <ligand>
        <name>CTP</name>
        <dbReference type="ChEBI" id="CHEBI:37563"/>
    </ligand>
</feature>
<dbReference type="GO" id="GO:0000049">
    <property type="term" value="F:tRNA binding"/>
    <property type="evidence" value="ECO:0007669"/>
    <property type="project" value="UniProtKB-UniRule"/>
</dbReference>
<feature type="domain" description="CCA-adding enzyme C-terminal" evidence="14">
    <location>
        <begin position="249"/>
        <end position="393"/>
    </location>
</feature>
<evidence type="ECO:0000259" key="14">
    <source>
        <dbReference type="Pfam" id="PF13735"/>
    </source>
</evidence>
<feature type="binding site" evidence="11">
    <location>
        <position position="166"/>
    </location>
    <ligand>
        <name>CTP</name>
        <dbReference type="ChEBI" id="CHEBI:37563"/>
    </ligand>
</feature>
<feature type="domain" description="tRNA nucleotidyltransferase/poly(A) polymerase RNA and SrmB- binding" evidence="13">
    <location>
        <begin position="172"/>
        <end position="230"/>
    </location>
</feature>
<evidence type="ECO:0000256" key="6">
    <source>
        <dbReference type="ARBA" id="ARBA00022741"/>
    </source>
</evidence>
<feature type="domain" description="Poly A polymerase head" evidence="12">
    <location>
        <begin position="25"/>
        <end position="145"/>
    </location>
</feature>
<dbReference type="GO" id="GO:0001680">
    <property type="term" value="P:tRNA 3'-terminal CCA addition"/>
    <property type="evidence" value="ECO:0007669"/>
    <property type="project" value="UniProtKB-UniRule"/>
</dbReference>
<dbReference type="InterPro" id="IPR050264">
    <property type="entry name" value="Bact_CCA-adding_enz_type3_sf"/>
</dbReference>
<evidence type="ECO:0000259" key="13">
    <source>
        <dbReference type="Pfam" id="PF12627"/>
    </source>
</evidence>
<comment type="miscellaneous">
    <text evidence="11">A single active site specifically recognizes both ATP and CTP and is responsible for their addition.</text>
</comment>
<feature type="binding site" evidence="11">
    <location>
        <position position="114"/>
    </location>
    <ligand>
        <name>CTP</name>
        <dbReference type="ChEBI" id="CHEBI:37563"/>
    </ligand>
</feature>
<dbReference type="Gene3D" id="1.20.58.560">
    <property type="match status" value="1"/>
</dbReference>
<dbReference type="AlphaFoldDB" id="A0A1H9JZF3"/>
<sequence>MIESHKPFQTAKPVLEKIIQAGFEAYFVGGSVRDVLLHKEISDVDIASSATPYEIKEIFSNTVDLGIEHGTVLVLEGGEGYEITTFRTEAEYEDFRHPSAVTFVRSLEEDLKRRDFTINALALGIDNQVIDYFEGKEDLERQVIRCVGNPLERFNEDALRMFRAVRFISQLNFQIDPATKEAITKLHQNMANVAVERMRVEWVKTMMGIGRKAGIHELLDTNLYTVCPHFNEMREALVGLGDNQMTRLTELQGWILLAYYADLSDKQVKKLMRDWKCSNQLMNNVATGLMTLRKRLEQDYDFFMAYDCQKELAMEVEAILPSLGGTSDQRNLEAVYKDLPIHQVNELALNGHDIIEILKLEKKGPIIGKAMNLMKEEVLRAKVDNTKEALTDLLLAADFV</sequence>
<feature type="binding site" evidence="11">
    <location>
        <position position="30"/>
    </location>
    <ligand>
        <name>CTP</name>
        <dbReference type="ChEBI" id="CHEBI:37563"/>
    </ligand>
</feature>
<evidence type="ECO:0000256" key="10">
    <source>
        <dbReference type="ARBA" id="ARBA00022884"/>
    </source>
</evidence>
<evidence type="ECO:0000256" key="7">
    <source>
        <dbReference type="ARBA" id="ARBA00022800"/>
    </source>
</evidence>
<dbReference type="CDD" id="cd05398">
    <property type="entry name" value="NT_ClassII-CCAase"/>
    <property type="match status" value="1"/>
</dbReference>
<feature type="binding site" evidence="11">
    <location>
        <position position="43"/>
    </location>
    <ligand>
        <name>Mg(2+)</name>
        <dbReference type="ChEBI" id="CHEBI:18420"/>
    </ligand>
</feature>
<dbReference type="InterPro" id="IPR032828">
    <property type="entry name" value="PolyA_RNA-bd"/>
</dbReference>
<protein>
    <recommendedName>
        <fullName evidence="11">CCA-adding enzyme</fullName>
        <ecNumber evidence="11">2.7.7.72</ecNumber>
    </recommendedName>
    <alternativeName>
        <fullName evidence="11">CCA tRNA nucleotidyltransferase</fullName>
    </alternativeName>
    <alternativeName>
        <fullName evidence="11">tRNA CCA-pyrophosphorylase</fullName>
    </alternativeName>
    <alternativeName>
        <fullName evidence="11">tRNA adenylyl-/cytidylyl- transferase</fullName>
    </alternativeName>
    <alternativeName>
        <fullName evidence="11">tRNA nucleotidyltransferase</fullName>
    </alternativeName>
    <alternativeName>
        <fullName evidence="11">tRNA-NT</fullName>
    </alternativeName>
</protein>
<dbReference type="Pfam" id="PF12627">
    <property type="entry name" value="PolyA_pol_RNAbd"/>
    <property type="match status" value="1"/>
</dbReference>
<dbReference type="InterPro" id="IPR032810">
    <property type="entry name" value="CCA-adding_enz_C"/>
</dbReference>
<comment type="catalytic activity">
    <reaction evidence="11">
        <text>a tRNA precursor + 2 CTP + ATP = a tRNA with a 3' CCA end + 3 diphosphate</text>
        <dbReference type="Rhea" id="RHEA:14433"/>
        <dbReference type="Rhea" id="RHEA-COMP:10465"/>
        <dbReference type="Rhea" id="RHEA-COMP:10468"/>
        <dbReference type="ChEBI" id="CHEBI:30616"/>
        <dbReference type="ChEBI" id="CHEBI:33019"/>
        <dbReference type="ChEBI" id="CHEBI:37563"/>
        <dbReference type="ChEBI" id="CHEBI:74896"/>
        <dbReference type="ChEBI" id="CHEBI:83071"/>
        <dbReference type="EC" id="2.7.7.72"/>
    </reaction>
</comment>
<evidence type="ECO:0000313" key="15">
    <source>
        <dbReference type="EMBL" id="SEQ92219.1"/>
    </source>
</evidence>
<dbReference type="Pfam" id="PF13735">
    <property type="entry name" value="tRNA_NucTran2_2"/>
    <property type="match status" value="1"/>
</dbReference>
<evidence type="ECO:0000256" key="8">
    <source>
        <dbReference type="ARBA" id="ARBA00022840"/>
    </source>
</evidence>
<keyword evidence="3 11" id="KW-0819">tRNA processing</keyword>
<dbReference type="EMBL" id="FOGF01000011">
    <property type="protein sequence ID" value="SEQ92219.1"/>
    <property type="molecule type" value="Genomic_DNA"/>
</dbReference>
<dbReference type="InterPro" id="IPR002646">
    <property type="entry name" value="PolA_pol_head_dom"/>
</dbReference>
<feature type="binding site" evidence="11">
    <location>
        <position position="30"/>
    </location>
    <ligand>
        <name>ATP</name>
        <dbReference type="ChEBI" id="CHEBI:30616"/>
    </ligand>
</feature>
<dbReference type="SUPFAM" id="SSF81891">
    <property type="entry name" value="Poly A polymerase C-terminal region-like"/>
    <property type="match status" value="1"/>
</dbReference>
<dbReference type="PANTHER" id="PTHR46173:SF1">
    <property type="entry name" value="CCA TRNA NUCLEOTIDYLTRANSFERASE 1, MITOCHONDRIAL"/>
    <property type="match status" value="1"/>
</dbReference>
<feature type="binding site" evidence="11">
    <location>
        <position position="160"/>
    </location>
    <ligand>
        <name>CTP</name>
        <dbReference type="ChEBI" id="CHEBI:37563"/>
    </ligand>
</feature>
<accession>A0A1H9JZF3</accession>
<feature type="binding site" evidence="11">
    <location>
        <position position="45"/>
    </location>
    <ligand>
        <name>Mg(2+)</name>
        <dbReference type="ChEBI" id="CHEBI:18420"/>
    </ligand>
</feature>
<dbReference type="Gene3D" id="3.30.460.10">
    <property type="entry name" value="Beta Polymerase, domain 2"/>
    <property type="match status" value="1"/>
</dbReference>
<feature type="binding site" evidence="11">
    <location>
        <position position="163"/>
    </location>
    <ligand>
        <name>CTP</name>
        <dbReference type="ChEBI" id="CHEBI:37563"/>
    </ligand>
</feature>
<keyword evidence="4 11" id="KW-0548">Nucleotidyltransferase</keyword>
<dbReference type="Pfam" id="PF01743">
    <property type="entry name" value="PolyA_pol"/>
    <property type="match status" value="1"/>
</dbReference>
<dbReference type="RefSeq" id="WP_089746371.1">
    <property type="nucleotide sequence ID" value="NZ_FOGF01000011.1"/>
</dbReference>
<dbReference type="SUPFAM" id="SSF81301">
    <property type="entry name" value="Nucleotidyltransferase"/>
    <property type="match status" value="1"/>
</dbReference>
<dbReference type="GO" id="GO:0005524">
    <property type="term" value="F:ATP binding"/>
    <property type="evidence" value="ECO:0007669"/>
    <property type="project" value="UniProtKB-UniRule"/>
</dbReference>
<dbReference type="InterPro" id="IPR023068">
    <property type="entry name" value="CCA-adding_enz_firmicutes"/>
</dbReference>
<dbReference type="OrthoDB" id="9805698at2"/>